<name>A0ABW4T275_9ACTN</name>
<dbReference type="PROSITE" id="PS51257">
    <property type="entry name" value="PROKAR_LIPOPROTEIN"/>
    <property type="match status" value="1"/>
</dbReference>
<evidence type="ECO:0008006" key="4">
    <source>
        <dbReference type="Google" id="ProtNLM"/>
    </source>
</evidence>
<feature type="signal peptide" evidence="1">
    <location>
        <begin position="1"/>
        <end position="24"/>
    </location>
</feature>
<sequence length="124" mass="12701">MRFLKRAITVSAATLTLAGLTACGAVGNAVDCNAVGNEATKIMTEWSGSLSAAMTDPAAMEKASNTAAEKSKALAAKYDGELAAALNDLAAGFESIKDLKDASKLTEFTGKMQGFSTKIQSACT</sequence>
<feature type="chain" id="PRO_5045969007" description="Small secreted protein" evidence="1">
    <location>
        <begin position="25"/>
        <end position="124"/>
    </location>
</feature>
<reference evidence="3" key="1">
    <citation type="journal article" date="2019" name="Int. J. Syst. Evol. Microbiol.">
        <title>The Global Catalogue of Microorganisms (GCM) 10K type strain sequencing project: providing services to taxonomists for standard genome sequencing and annotation.</title>
        <authorList>
            <consortium name="The Broad Institute Genomics Platform"/>
            <consortium name="The Broad Institute Genome Sequencing Center for Infectious Disease"/>
            <person name="Wu L."/>
            <person name="Ma J."/>
        </authorList>
    </citation>
    <scope>NUCLEOTIDE SEQUENCE [LARGE SCALE GENOMIC DNA]</scope>
    <source>
        <strain evidence="3">ICMP 6774ER</strain>
    </source>
</reference>
<dbReference type="RefSeq" id="WP_379575855.1">
    <property type="nucleotide sequence ID" value="NZ_JBHUFV010000047.1"/>
</dbReference>
<protein>
    <recommendedName>
        <fullName evidence="4">Small secreted protein</fullName>
    </recommendedName>
</protein>
<comment type="caution">
    <text evidence="2">The sequence shown here is derived from an EMBL/GenBank/DDBJ whole genome shotgun (WGS) entry which is preliminary data.</text>
</comment>
<dbReference type="EMBL" id="JBHUFV010000047">
    <property type="protein sequence ID" value="MFD1935736.1"/>
    <property type="molecule type" value="Genomic_DNA"/>
</dbReference>
<evidence type="ECO:0000313" key="3">
    <source>
        <dbReference type="Proteomes" id="UP001597368"/>
    </source>
</evidence>
<evidence type="ECO:0000256" key="1">
    <source>
        <dbReference type="SAM" id="SignalP"/>
    </source>
</evidence>
<organism evidence="2 3">
    <name type="scientific">Nonomuraea mangrovi</name>
    <dbReference type="NCBI Taxonomy" id="2316207"/>
    <lineage>
        <taxon>Bacteria</taxon>
        <taxon>Bacillati</taxon>
        <taxon>Actinomycetota</taxon>
        <taxon>Actinomycetes</taxon>
        <taxon>Streptosporangiales</taxon>
        <taxon>Streptosporangiaceae</taxon>
        <taxon>Nonomuraea</taxon>
    </lineage>
</organism>
<gene>
    <name evidence="2" type="ORF">ACFSKW_30120</name>
</gene>
<evidence type="ECO:0000313" key="2">
    <source>
        <dbReference type="EMBL" id="MFD1935736.1"/>
    </source>
</evidence>
<proteinExistence type="predicted"/>
<accession>A0ABW4T275</accession>
<dbReference type="Proteomes" id="UP001597368">
    <property type="component" value="Unassembled WGS sequence"/>
</dbReference>
<keyword evidence="1" id="KW-0732">Signal</keyword>
<keyword evidence="3" id="KW-1185">Reference proteome</keyword>